<evidence type="ECO:0000313" key="5">
    <source>
        <dbReference type="Proteomes" id="UP000288805"/>
    </source>
</evidence>
<organism evidence="4 5">
    <name type="scientific">Vitis vinifera</name>
    <name type="common">Grape</name>
    <dbReference type="NCBI Taxonomy" id="29760"/>
    <lineage>
        <taxon>Eukaryota</taxon>
        <taxon>Viridiplantae</taxon>
        <taxon>Streptophyta</taxon>
        <taxon>Embryophyta</taxon>
        <taxon>Tracheophyta</taxon>
        <taxon>Spermatophyta</taxon>
        <taxon>Magnoliopsida</taxon>
        <taxon>eudicotyledons</taxon>
        <taxon>Gunneridae</taxon>
        <taxon>Pentapetalae</taxon>
        <taxon>rosids</taxon>
        <taxon>Vitales</taxon>
        <taxon>Vitaceae</taxon>
        <taxon>Viteae</taxon>
        <taxon>Vitis</taxon>
    </lineage>
</organism>
<gene>
    <name evidence="4" type="primary">MED15A_3</name>
    <name evidence="4" type="ORF">CK203_098097</name>
</gene>
<dbReference type="PANTHER" id="PTHR33137:SF4">
    <property type="entry name" value="MEDIATOR OF RNA POLYMERASE II TRANSCRIPTION SUBUNIT 15A-RELATED"/>
    <property type="match status" value="1"/>
</dbReference>
<keyword evidence="2" id="KW-0539">Nucleus</keyword>
<comment type="caution">
    <text evidence="4">The sequence shown here is derived from an EMBL/GenBank/DDBJ whole genome shotgun (WGS) entry which is preliminary data.</text>
</comment>
<protein>
    <submittedName>
        <fullName evidence="4">Mediator of RNA polymerase II transcription subunit 15a</fullName>
    </submittedName>
</protein>
<dbReference type="PANTHER" id="PTHR33137">
    <property type="entry name" value="MEDIATOR OF RNA POLYMERASE II TRANSCRIPTION SUBUNIT 15A-RELATED"/>
    <property type="match status" value="1"/>
</dbReference>
<dbReference type="Pfam" id="PF16987">
    <property type="entry name" value="KIX_2"/>
    <property type="match status" value="2"/>
</dbReference>
<evidence type="ECO:0000259" key="3">
    <source>
        <dbReference type="Pfam" id="PF16987"/>
    </source>
</evidence>
<dbReference type="GO" id="GO:0003713">
    <property type="term" value="F:transcription coactivator activity"/>
    <property type="evidence" value="ECO:0007669"/>
    <property type="project" value="InterPro"/>
</dbReference>
<dbReference type="Gene3D" id="1.10.246.20">
    <property type="entry name" value="Coactivator CBP, KIX domain"/>
    <property type="match status" value="1"/>
</dbReference>
<dbReference type="Proteomes" id="UP000288805">
    <property type="component" value="Unassembled WGS sequence"/>
</dbReference>
<name>A0A438DMZ7_VITVI</name>
<proteinExistence type="predicted"/>
<evidence type="ECO:0000256" key="1">
    <source>
        <dbReference type="ARBA" id="ARBA00004123"/>
    </source>
</evidence>
<accession>A0A438DMZ7</accession>
<dbReference type="AlphaFoldDB" id="A0A438DMZ7"/>
<dbReference type="InterPro" id="IPR036529">
    <property type="entry name" value="KIX_dom_sf"/>
</dbReference>
<dbReference type="GO" id="GO:0031490">
    <property type="term" value="F:chromatin DNA binding"/>
    <property type="evidence" value="ECO:0007669"/>
    <property type="project" value="InterPro"/>
</dbReference>
<dbReference type="EMBL" id="QGNW01001557">
    <property type="protein sequence ID" value="RVW36828.1"/>
    <property type="molecule type" value="Genomic_DNA"/>
</dbReference>
<feature type="domain" description="Mediator complex subunit 15 KIX" evidence="3">
    <location>
        <begin position="4"/>
        <end position="40"/>
    </location>
</feature>
<dbReference type="InterPro" id="IPR036546">
    <property type="entry name" value="MED15_KIX"/>
</dbReference>
<feature type="domain" description="Mediator complex subunit 15 KIX" evidence="3">
    <location>
        <begin position="41"/>
        <end position="95"/>
    </location>
</feature>
<evidence type="ECO:0000313" key="4">
    <source>
        <dbReference type="EMBL" id="RVW36828.1"/>
    </source>
</evidence>
<sequence length="108" mass="12588">MSSMDVLRRNRPVFRPEVLHELWKIAKRFEEKIYSAATSERHLPVSGPEELCEVRKITEKFEEKIYSAATSESDYLRKIPLKALAMETKCFNPATNSLPFNSFAHRSR</sequence>
<dbReference type="InterPro" id="IPR044661">
    <property type="entry name" value="MED15a/b/c-like"/>
</dbReference>
<reference evidence="4 5" key="1">
    <citation type="journal article" date="2018" name="PLoS Genet.">
        <title>Population sequencing reveals clonal diversity and ancestral inbreeding in the grapevine cultivar Chardonnay.</title>
        <authorList>
            <person name="Roach M.J."/>
            <person name="Johnson D.L."/>
            <person name="Bohlmann J."/>
            <person name="van Vuuren H.J."/>
            <person name="Jones S.J."/>
            <person name="Pretorius I.S."/>
            <person name="Schmidt S.A."/>
            <person name="Borneman A.R."/>
        </authorList>
    </citation>
    <scope>NUCLEOTIDE SEQUENCE [LARGE SCALE GENOMIC DNA]</scope>
    <source>
        <strain evidence="5">cv. Chardonnay</strain>
        <tissue evidence="4">Leaf</tissue>
    </source>
</reference>
<dbReference type="GO" id="GO:0005634">
    <property type="term" value="C:nucleus"/>
    <property type="evidence" value="ECO:0007669"/>
    <property type="project" value="UniProtKB-SubCell"/>
</dbReference>
<evidence type="ECO:0000256" key="2">
    <source>
        <dbReference type="ARBA" id="ARBA00023242"/>
    </source>
</evidence>
<comment type="subcellular location">
    <subcellularLocation>
        <location evidence="1">Nucleus</location>
    </subcellularLocation>
</comment>